<reference evidence="1 2" key="1">
    <citation type="submission" date="2017-10" db="EMBL/GenBank/DDBJ databases">
        <authorList>
            <consortium name="Urmite Genomes"/>
        </authorList>
    </citation>
    <scope>NUCLEOTIDE SEQUENCE [LARGE SCALE GENOMIC DNA]</scope>
    <source>
        <strain evidence="1 2">FB-527</strain>
    </source>
</reference>
<protein>
    <recommendedName>
        <fullName evidence="3">AMP-dependent synthetase/ligase domain-containing protein</fullName>
    </recommendedName>
</protein>
<accession>A0A7Z7IFR0</accession>
<comment type="caution">
    <text evidence="1">The sequence shown here is derived from an EMBL/GenBank/DDBJ whole genome shotgun (WGS) entry which is preliminary data.</text>
</comment>
<organism evidence="1 2">
    <name type="scientific">Mycobacterium simulans</name>
    <dbReference type="NCBI Taxonomy" id="627089"/>
    <lineage>
        <taxon>Bacteria</taxon>
        <taxon>Bacillati</taxon>
        <taxon>Actinomycetota</taxon>
        <taxon>Actinomycetes</taxon>
        <taxon>Mycobacteriales</taxon>
        <taxon>Mycobacteriaceae</taxon>
        <taxon>Mycobacterium</taxon>
    </lineage>
</organism>
<dbReference type="Proteomes" id="UP000554965">
    <property type="component" value="Unassembled WGS sequence"/>
</dbReference>
<proteinExistence type="predicted"/>
<name>A0A7Z7IFR0_9MYCO</name>
<dbReference type="AlphaFoldDB" id="A0A7Z7IFR0"/>
<evidence type="ECO:0000313" key="1">
    <source>
        <dbReference type="EMBL" id="SOJ52648.1"/>
    </source>
</evidence>
<keyword evidence="2" id="KW-1185">Reference proteome</keyword>
<dbReference type="Gene3D" id="3.40.50.980">
    <property type="match status" value="1"/>
</dbReference>
<evidence type="ECO:0008006" key="3">
    <source>
        <dbReference type="Google" id="ProtNLM"/>
    </source>
</evidence>
<dbReference type="EMBL" id="OCTY01000002">
    <property type="protein sequence ID" value="SOJ52648.1"/>
    <property type="molecule type" value="Genomic_DNA"/>
</dbReference>
<sequence length="135" mass="14440">MSALSSAVLPHVKAHAPAVATGAVDYPQLLGRGLPRIDFYDTRTHLGTLPGPALAHQIRIRASALAAVGLGPGDRVVMVATNGEPYLVTLLAVLLLGALTSSEQSTTYPWSATVKPRSFRCRLMRVVRGNRLSQW</sequence>
<dbReference type="RefSeq" id="WP_186241051.1">
    <property type="nucleotide sequence ID" value="NZ_OCTY01000002.1"/>
</dbReference>
<dbReference type="SUPFAM" id="SSF56801">
    <property type="entry name" value="Acetyl-CoA synthetase-like"/>
    <property type="match status" value="1"/>
</dbReference>
<gene>
    <name evidence="1" type="ORF">MSIMFB_00160</name>
</gene>
<evidence type="ECO:0000313" key="2">
    <source>
        <dbReference type="Proteomes" id="UP000554965"/>
    </source>
</evidence>